<feature type="compositionally biased region" description="Polar residues" evidence="3">
    <location>
        <begin position="1021"/>
        <end position="1042"/>
    </location>
</feature>
<dbReference type="InParanoid" id="A0A2R5GLA3"/>
<evidence type="ECO:0000313" key="4">
    <source>
        <dbReference type="EMBL" id="GBG29403.1"/>
    </source>
</evidence>
<evidence type="ECO:0000256" key="2">
    <source>
        <dbReference type="ARBA" id="ARBA00023306"/>
    </source>
</evidence>
<feature type="region of interest" description="Disordered" evidence="3">
    <location>
        <begin position="906"/>
        <end position="925"/>
    </location>
</feature>
<evidence type="ECO:0000256" key="3">
    <source>
        <dbReference type="SAM" id="MobiDB-lite"/>
    </source>
</evidence>
<feature type="compositionally biased region" description="Basic and acidic residues" evidence="3">
    <location>
        <begin position="853"/>
        <end position="868"/>
    </location>
</feature>
<evidence type="ECO:0000313" key="5">
    <source>
        <dbReference type="Proteomes" id="UP000241890"/>
    </source>
</evidence>
<protein>
    <submittedName>
        <fullName evidence="4">Serine/threonine-protein phosphatase 6 regulatory subunit 3</fullName>
    </submittedName>
</protein>
<feature type="region of interest" description="Disordered" evidence="3">
    <location>
        <begin position="336"/>
        <end position="364"/>
    </location>
</feature>
<feature type="compositionally biased region" description="Polar residues" evidence="3">
    <location>
        <begin position="350"/>
        <end position="359"/>
    </location>
</feature>
<dbReference type="Proteomes" id="UP000241890">
    <property type="component" value="Unassembled WGS sequence"/>
</dbReference>
<feature type="compositionally biased region" description="Polar residues" evidence="3">
    <location>
        <begin position="1113"/>
        <end position="1123"/>
    </location>
</feature>
<feature type="region of interest" description="Disordered" evidence="3">
    <location>
        <begin position="96"/>
        <end position="202"/>
    </location>
</feature>
<dbReference type="PANTHER" id="PTHR12634:SF8">
    <property type="entry name" value="FIERY MOUNTAIN, ISOFORM D"/>
    <property type="match status" value="1"/>
</dbReference>
<feature type="compositionally biased region" description="Acidic residues" evidence="3">
    <location>
        <begin position="183"/>
        <end position="193"/>
    </location>
</feature>
<reference evidence="4 5" key="1">
    <citation type="submission" date="2017-12" db="EMBL/GenBank/DDBJ databases">
        <title>Sequencing, de novo assembly and annotation of complete genome of a new Thraustochytrid species, strain FCC1311.</title>
        <authorList>
            <person name="Sedici K."/>
            <person name="Godart F."/>
            <person name="Aiese Cigliano R."/>
            <person name="Sanseverino W."/>
            <person name="Barakat M."/>
            <person name="Ortet P."/>
            <person name="Marechal E."/>
            <person name="Cagnac O."/>
            <person name="Amato A."/>
        </authorList>
    </citation>
    <scope>NUCLEOTIDE SEQUENCE [LARGE SCALE GENOMIC DNA]</scope>
</reference>
<dbReference type="GO" id="GO:0019903">
    <property type="term" value="F:protein phosphatase binding"/>
    <property type="evidence" value="ECO:0007669"/>
    <property type="project" value="InterPro"/>
</dbReference>
<dbReference type="EMBL" id="BEYU01000057">
    <property type="protein sequence ID" value="GBG29403.1"/>
    <property type="molecule type" value="Genomic_DNA"/>
</dbReference>
<comment type="similarity">
    <text evidence="1">Belongs to the SAPS family.</text>
</comment>
<comment type="caution">
    <text evidence="4">The sequence shown here is derived from an EMBL/GenBank/DDBJ whole genome shotgun (WGS) entry which is preliminary data.</text>
</comment>
<accession>A0A2R5GLA3</accession>
<feature type="compositionally biased region" description="Low complexity" evidence="3">
    <location>
        <begin position="169"/>
        <end position="179"/>
    </location>
</feature>
<gene>
    <name evidence="4" type="ORF">FCC1311_056242</name>
</gene>
<dbReference type="Pfam" id="PF04499">
    <property type="entry name" value="SAPS"/>
    <property type="match status" value="1"/>
</dbReference>
<evidence type="ECO:0000256" key="1">
    <source>
        <dbReference type="ARBA" id="ARBA00006180"/>
    </source>
</evidence>
<keyword evidence="2" id="KW-0131">Cell cycle</keyword>
<feature type="compositionally biased region" description="Acidic residues" evidence="3">
    <location>
        <begin position="973"/>
        <end position="991"/>
    </location>
</feature>
<feature type="compositionally biased region" description="Low complexity" evidence="3">
    <location>
        <begin position="104"/>
        <end position="121"/>
    </location>
</feature>
<name>A0A2R5GLA3_9STRA</name>
<proteinExistence type="inferred from homology"/>
<dbReference type="InterPro" id="IPR007587">
    <property type="entry name" value="SAPS"/>
</dbReference>
<dbReference type="AlphaFoldDB" id="A0A2R5GLA3"/>
<organism evidence="4 5">
    <name type="scientific">Hondaea fermentalgiana</name>
    <dbReference type="NCBI Taxonomy" id="2315210"/>
    <lineage>
        <taxon>Eukaryota</taxon>
        <taxon>Sar</taxon>
        <taxon>Stramenopiles</taxon>
        <taxon>Bigyra</taxon>
        <taxon>Labyrinthulomycetes</taxon>
        <taxon>Thraustochytrida</taxon>
        <taxon>Thraustochytriidae</taxon>
        <taxon>Hondaea</taxon>
    </lineage>
</organism>
<dbReference type="OrthoDB" id="295029at2759"/>
<feature type="region of interest" description="Disordered" evidence="3">
    <location>
        <begin position="938"/>
        <end position="1137"/>
    </location>
</feature>
<sequence length="1137" mass="120989">MYSSGGLDSFSSGTFWSQAQGGAFFGSPVDDILARDDFTLEDILEEDTTIQETKAVNEKLVDFLKEPATLSRLLSYVACTDLKTFDALMREGVAPAKGPTMTLGSSESSGEGDSPADGASSPETSDTAKANASPGADDGEAKTSHGGDEVEDTGTKTMTDLGNERASARAEAAAAAAASLVAGDDDEEADDGTQDGVASQGEAAELREERLMRFPFIACEVICCNLTQIIEPLVNSADLLSKFFSLLDREPPLDSRLAGYFFKILMVLLRRAPEKVLWFSIYRNIDISDAGCEDGIKSIGWLMPKLLKHIDSYSVMCCFKSLLQVAADENALAEVEEDEEDDSSFPGYGQSMSSQTTKQIGDLDGRDECDEVERGALMRPVRSVWLGGNGAAQAVLKTLAASNNSDSHNNAAELLADMIHRAAMARLALQQTDAALGGVPEAQGRAPGAADTAGHAEGAAATAAGVEGTVAGGEGRLPTFSAFVLVDEGSGPNAETAMIESGVEWTLELCQELLKVALFSSESTKSQGNGNSGSTTPKEEGEEAEGELLLRTVERGSASVASLQVLTHLVSAFALERWSDPSPAMLAQTGDSHVTTMAKHGALPAELETILDRLDDLTACLLPEKHATLFAVSEQRALRVLGMHRLRIVELACMLVHTKYPAAISRVATSSVQPLNVCLDLFFQFEWNNCLHSVVERTLQFCLRGGVSEESIGFDTGSENSTQEEEREDSNLFLGARSGFPGGSGAADGKLEGNEAQERLRQSELMREQAAADAALVALQRHVFDSCKLIDRLLDAYRANRESVEETEGFWAALDEKRAGEVRGKVRSCGQRGYIGYCHRIVNTVAMVASSNRSDREVLAGRDEEGSEKPSWPALEATDSNKEWATLLEGEISDVNAVEQCLLGGMRPRTSSIPTSEGLGGDMEDFDGDLFLSAARGIQRGSGDDDDDDDDDFKAFGAFPNPDAGVAAGVSFEIDDDDDDSEEDEDGDGDGAEGFNPFGSADQTPSLSAGSVDPFGAHFGSNATESFPSNQQKYITSNSSSKANDDDDDDEFSALASGSDPFEDDDDKTNVRASDDNAFDPFSDPPKAPTADGSEKGNEDETLAAALDAKMSLSDQGNASSSPKGDDETPTWVPDFE</sequence>
<feature type="region of interest" description="Disordered" evidence="3">
    <location>
        <begin position="523"/>
        <end position="546"/>
    </location>
</feature>
<feature type="compositionally biased region" description="Basic and acidic residues" evidence="3">
    <location>
        <begin position="139"/>
        <end position="148"/>
    </location>
</feature>
<dbReference type="GO" id="GO:0019888">
    <property type="term" value="F:protein phosphatase regulator activity"/>
    <property type="evidence" value="ECO:0007669"/>
    <property type="project" value="TreeGrafter"/>
</dbReference>
<feature type="region of interest" description="Disordered" evidence="3">
    <location>
        <begin position="853"/>
        <end position="874"/>
    </location>
</feature>
<dbReference type="PANTHER" id="PTHR12634">
    <property type="entry name" value="SIT4 YEAST -ASSOCIATING PROTEIN-RELATED"/>
    <property type="match status" value="1"/>
</dbReference>
<keyword evidence="5" id="KW-1185">Reference proteome</keyword>
<feature type="compositionally biased region" description="Polar residues" evidence="3">
    <location>
        <begin position="523"/>
        <end position="536"/>
    </location>
</feature>